<accession>A0A101KWP4</accession>
<evidence type="ECO:0000256" key="1">
    <source>
        <dbReference type="ARBA" id="ARBA00008857"/>
    </source>
</evidence>
<dbReference type="AlphaFoldDB" id="A0A101KWP4"/>
<dbReference type="GO" id="GO:0003677">
    <property type="term" value="F:DNA binding"/>
    <property type="evidence" value="ECO:0007669"/>
    <property type="project" value="UniProtKB-KW"/>
</dbReference>
<keyword evidence="4" id="KW-0233">DNA recombination</keyword>
<reference evidence="6 7" key="1">
    <citation type="submission" date="2015-12" db="EMBL/GenBank/DDBJ databases">
        <title>Draft genome sequence of Mesorhizobium sp. UFLA 01-765, a multitolerant efficient symbiont and plant-growth promoting strain isolated from Zn-mining soil using Leucaena leucocephala as a trap plant.</title>
        <authorList>
            <person name="Rangel W.M."/>
            <person name="Thijs S."/>
            <person name="Longatti S.M."/>
            <person name="Moreira F.M."/>
            <person name="Weyens N."/>
            <person name="Vangronsveld J."/>
            <person name="Van Hamme J.D."/>
            <person name="Bottos E.M."/>
            <person name="Rineau F."/>
        </authorList>
    </citation>
    <scope>NUCLEOTIDE SEQUENCE [LARGE SCALE GENOMIC DNA]</scope>
    <source>
        <strain evidence="6 7">UFLA 01-765</strain>
    </source>
</reference>
<dbReference type="Gene3D" id="1.10.443.10">
    <property type="entry name" value="Intergrase catalytic core"/>
    <property type="match status" value="1"/>
</dbReference>
<dbReference type="Pfam" id="PF00589">
    <property type="entry name" value="Phage_integrase"/>
    <property type="match status" value="1"/>
</dbReference>
<comment type="similarity">
    <text evidence="1">Belongs to the 'phage' integrase family.</text>
</comment>
<dbReference type="InterPro" id="IPR002104">
    <property type="entry name" value="Integrase_catalytic"/>
</dbReference>
<proteinExistence type="inferred from homology"/>
<dbReference type="InterPro" id="IPR011010">
    <property type="entry name" value="DNA_brk_join_enz"/>
</dbReference>
<feature type="domain" description="Tyr recombinase" evidence="5">
    <location>
        <begin position="98"/>
        <end position="296"/>
    </location>
</feature>
<evidence type="ECO:0000256" key="3">
    <source>
        <dbReference type="ARBA" id="ARBA00023125"/>
    </source>
</evidence>
<dbReference type="EMBL" id="LPWA01000020">
    <property type="protein sequence ID" value="KUM28378.1"/>
    <property type="molecule type" value="Genomic_DNA"/>
</dbReference>
<name>A0A101KWP4_RHILI</name>
<dbReference type="InterPro" id="IPR013762">
    <property type="entry name" value="Integrase-like_cat_sf"/>
</dbReference>
<dbReference type="InterPro" id="IPR050090">
    <property type="entry name" value="Tyrosine_recombinase_XerCD"/>
</dbReference>
<dbReference type="PROSITE" id="PS51898">
    <property type="entry name" value="TYR_RECOMBINASE"/>
    <property type="match status" value="1"/>
</dbReference>
<comment type="caution">
    <text evidence="6">The sequence shown here is derived from an EMBL/GenBank/DDBJ whole genome shotgun (WGS) entry which is preliminary data.</text>
</comment>
<gene>
    <name evidence="6" type="ORF">AU467_34835</name>
</gene>
<sequence length="307" mass="35091">MLSGEVHRYITLRRSLGYKLSRADRHLRGFAGFADLRGEAHIRTPSVIAWLEAASWTPGGRGRRLRDVILFARFLHTEDARHEIPGSDLAQPRRQTRPAPYIYSADEIARILDAAGNLRLQKPNPLRREIYVMIFGLIAATGLRISEALALKLQDIQPDGVLHIRDTKFRKSRLVPLHTSVREALQRYIKARRRRGGDSDWLFPSVRHRQMCPRMVNYTFGCILRRAGIALERQSQPRIHDLRHTFATRVLVQCGADRGVVARHFVALSTYLGHADVRNTYWYLEATPQMMTDIALAAETLVGEMRA</sequence>
<evidence type="ECO:0000256" key="4">
    <source>
        <dbReference type="ARBA" id="ARBA00023172"/>
    </source>
</evidence>
<dbReference type="Proteomes" id="UP000053176">
    <property type="component" value="Unassembled WGS sequence"/>
</dbReference>
<evidence type="ECO:0000313" key="7">
    <source>
        <dbReference type="Proteomes" id="UP000053176"/>
    </source>
</evidence>
<keyword evidence="3" id="KW-0238">DNA-binding</keyword>
<evidence type="ECO:0000256" key="2">
    <source>
        <dbReference type="ARBA" id="ARBA00022908"/>
    </source>
</evidence>
<dbReference type="PANTHER" id="PTHR30349">
    <property type="entry name" value="PHAGE INTEGRASE-RELATED"/>
    <property type="match status" value="1"/>
</dbReference>
<protein>
    <submittedName>
        <fullName evidence="6">Integrase</fullName>
    </submittedName>
</protein>
<keyword evidence="2" id="KW-0229">DNA integration</keyword>
<organism evidence="6 7">
    <name type="scientific">Rhizobium loti</name>
    <name type="common">Mesorhizobium loti</name>
    <dbReference type="NCBI Taxonomy" id="381"/>
    <lineage>
        <taxon>Bacteria</taxon>
        <taxon>Pseudomonadati</taxon>
        <taxon>Pseudomonadota</taxon>
        <taxon>Alphaproteobacteria</taxon>
        <taxon>Hyphomicrobiales</taxon>
        <taxon>Phyllobacteriaceae</taxon>
        <taxon>Mesorhizobium</taxon>
    </lineage>
</organism>
<dbReference type="GO" id="GO:0006310">
    <property type="term" value="P:DNA recombination"/>
    <property type="evidence" value="ECO:0007669"/>
    <property type="project" value="UniProtKB-KW"/>
</dbReference>
<dbReference type="SUPFAM" id="SSF56349">
    <property type="entry name" value="DNA breaking-rejoining enzymes"/>
    <property type="match status" value="1"/>
</dbReference>
<dbReference type="GO" id="GO:0015074">
    <property type="term" value="P:DNA integration"/>
    <property type="evidence" value="ECO:0007669"/>
    <property type="project" value="UniProtKB-KW"/>
</dbReference>
<dbReference type="PANTHER" id="PTHR30349:SF41">
    <property type="entry name" value="INTEGRASE_RECOMBINASE PROTEIN MJ0367-RELATED"/>
    <property type="match status" value="1"/>
</dbReference>
<dbReference type="OrthoDB" id="5464621at2"/>
<evidence type="ECO:0000313" key="6">
    <source>
        <dbReference type="EMBL" id="KUM28378.1"/>
    </source>
</evidence>
<evidence type="ECO:0000259" key="5">
    <source>
        <dbReference type="PROSITE" id="PS51898"/>
    </source>
</evidence>